<accession>A0A084GFY6</accession>
<dbReference type="RefSeq" id="XP_016646047.1">
    <property type="nucleotide sequence ID" value="XM_016784492.1"/>
</dbReference>
<sequence length="470" mass="52738">MIVTIQKIEISNLQDDHGPQDHPNTRPSYWTLWLPYLKSWSRSSPRVDINLDVGGTGRPSPLRTATVIELDPAAFSLQGPIAFTIQSQCDDTIKLTDSLDLKPLTLFTLPHTRNLRDELLKKVASFKENDDVFCDAFLSTILVVLPSRDGASINESAIDLPEEWGCHDFFLTHTAANRKIMSPGPYFFSSRGLYQAWRLFPDEVDAFVSSTLPSQHDPYTYENLNAMAYGGPHLCVAVPSRLRFSDRNEPLAGMRIAVKDLFHLKGIRTGCGNRAYRSLREDAEVSSPALQDLLRLGCIILGKTKTVEFGGTQEVIGDWCDYSYPFNVRADGYLAATGSSTGSASALAAYPYIDVTLGTDAGGSVRDPAVAHGLFGFRPTHGGEAAEDVVLPCSHWPKPLTKIHFRPKRILFPEEFLANRRDVQELVVKLTFIDTVYSEYWKDSKEFRQEYELKYGTKPYVCKTTQFLWY</sequence>
<dbReference type="InterPro" id="IPR036928">
    <property type="entry name" value="AS_sf"/>
</dbReference>
<keyword evidence="4" id="KW-1185">Reference proteome</keyword>
<dbReference type="HOGENOM" id="CLU_020129_2_1_1"/>
<feature type="domain" description="Amidase" evidence="1">
    <location>
        <begin position="245"/>
        <end position="383"/>
    </location>
</feature>
<dbReference type="OrthoDB" id="5423360at2759"/>
<dbReference type="KEGG" id="sapo:SAPIO_CDS1143"/>
<dbReference type="Pfam" id="PF26053">
    <property type="entry name" value="DUF8016"/>
    <property type="match status" value="1"/>
</dbReference>
<reference evidence="3 4" key="1">
    <citation type="journal article" date="2014" name="Genome Announc.">
        <title>Draft genome sequence of the pathogenic fungus Scedosporium apiospermum.</title>
        <authorList>
            <person name="Vandeputte P."/>
            <person name="Ghamrawi S."/>
            <person name="Rechenmann M."/>
            <person name="Iltis A."/>
            <person name="Giraud S."/>
            <person name="Fleury M."/>
            <person name="Thornton C."/>
            <person name="Delhaes L."/>
            <person name="Meyer W."/>
            <person name="Papon N."/>
            <person name="Bouchara J.P."/>
        </authorList>
    </citation>
    <scope>NUCLEOTIDE SEQUENCE [LARGE SCALE GENOMIC DNA]</scope>
    <source>
        <strain evidence="3 4">IHEM 14462</strain>
    </source>
</reference>
<dbReference type="GeneID" id="27720215"/>
<feature type="domain" description="Scytalone dehydratase-like protein Arp1 N-terminal" evidence="2">
    <location>
        <begin position="94"/>
        <end position="190"/>
    </location>
</feature>
<dbReference type="Gene3D" id="3.90.1300.10">
    <property type="entry name" value="Amidase signature (AS) domain"/>
    <property type="match status" value="1"/>
</dbReference>
<evidence type="ECO:0000313" key="4">
    <source>
        <dbReference type="Proteomes" id="UP000028545"/>
    </source>
</evidence>
<evidence type="ECO:0000259" key="2">
    <source>
        <dbReference type="Pfam" id="PF26053"/>
    </source>
</evidence>
<dbReference type="VEuPathDB" id="FungiDB:SAPIO_CDS1143"/>
<dbReference type="AlphaFoldDB" id="A0A084GFY6"/>
<dbReference type="PANTHER" id="PTHR46310">
    <property type="entry name" value="AMIDASE 1"/>
    <property type="match status" value="1"/>
</dbReference>
<dbReference type="Proteomes" id="UP000028545">
    <property type="component" value="Unassembled WGS sequence"/>
</dbReference>
<dbReference type="PANTHER" id="PTHR46310:SF7">
    <property type="entry name" value="AMIDASE 1"/>
    <property type="match status" value="1"/>
</dbReference>
<organism evidence="3 4">
    <name type="scientific">Pseudallescheria apiosperma</name>
    <name type="common">Scedosporium apiospermum</name>
    <dbReference type="NCBI Taxonomy" id="563466"/>
    <lineage>
        <taxon>Eukaryota</taxon>
        <taxon>Fungi</taxon>
        <taxon>Dikarya</taxon>
        <taxon>Ascomycota</taxon>
        <taxon>Pezizomycotina</taxon>
        <taxon>Sordariomycetes</taxon>
        <taxon>Hypocreomycetidae</taxon>
        <taxon>Microascales</taxon>
        <taxon>Microascaceae</taxon>
        <taxon>Scedosporium</taxon>
    </lineage>
</organism>
<dbReference type="EMBL" id="JOWA01000044">
    <property type="protein sequence ID" value="KEZ46248.1"/>
    <property type="molecule type" value="Genomic_DNA"/>
</dbReference>
<name>A0A084GFY6_PSEDA</name>
<evidence type="ECO:0000313" key="3">
    <source>
        <dbReference type="EMBL" id="KEZ46248.1"/>
    </source>
</evidence>
<dbReference type="InterPro" id="IPR058329">
    <property type="entry name" value="Arp1_N"/>
</dbReference>
<gene>
    <name evidence="3" type="ORF">SAPIO_CDS1143</name>
</gene>
<comment type="caution">
    <text evidence="3">The sequence shown here is derived from an EMBL/GenBank/DDBJ whole genome shotgun (WGS) entry which is preliminary data.</text>
</comment>
<dbReference type="SUPFAM" id="SSF75304">
    <property type="entry name" value="Amidase signature (AS) enzymes"/>
    <property type="match status" value="1"/>
</dbReference>
<proteinExistence type="predicted"/>
<dbReference type="Pfam" id="PF01425">
    <property type="entry name" value="Amidase"/>
    <property type="match status" value="1"/>
</dbReference>
<dbReference type="InterPro" id="IPR023631">
    <property type="entry name" value="Amidase_dom"/>
</dbReference>
<evidence type="ECO:0000259" key="1">
    <source>
        <dbReference type="Pfam" id="PF01425"/>
    </source>
</evidence>
<protein>
    <submittedName>
        <fullName evidence="3">Uncharacterized protein</fullName>
    </submittedName>
</protein>